<sequence length="311" mass="35228">MRNSLPPQELLDDLCSRFVLNVPKEDLESFERILFLVEQAHWFYEDNSVEQNPSLKSLSLREFTSLMFSNCVALRPYIDHIDDIYKDFTSYKFRVPVTGAIILDESYERCLLVKGWKSGASWSFPRGKKNKDEEDHACAIREVLEETGCNIAKLLKMDDFIEVVIGQQRVRLYIITGVKEDTVFAPQTKKEISEISWHRIEELQATGDDVISRGTNGLKLYMVAPFLTSLKAWIAERQLPKTQKPDTSSKGASVWKAKNCSSGGTATTETSTSRHGSENQLADSRPGSSFRNFRFDTALILKSMEAAFSAS</sequence>
<comment type="subcellular location">
    <subcellularLocation>
        <location evidence="2">Cytoplasm</location>
    </subcellularLocation>
</comment>
<evidence type="ECO:0000256" key="3">
    <source>
        <dbReference type="ARBA" id="ARBA00005279"/>
    </source>
</evidence>
<dbReference type="Pfam" id="PF05026">
    <property type="entry name" value="DCP2"/>
    <property type="match status" value="1"/>
</dbReference>
<dbReference type="InterPro" id="IPR015797">
    <property type="entry name" value="NUDIX_hydrolase-like_dom_sf"/>
</dbReference>
<dbReference type="GO" id="GO:0003723">
    <property type="term" value="F:RNA binding"/>
    <property type="evidence" value="ECO:0007669"/>
    <property type="project" value="UniProtKB-KW"/>
</dbReference>
<dbReference type="FunFam" id="3.90.79.10:FF:000003">
    <property type="entry name" value="M7GpppN-mRNA hydrolase isoform 2"/>
    <property type="match status" value="1"/>
</dbReference>
<dbReference type="GO" id="GO:0005737">
    <property type="term" value="C:cytoplasm"/>
    <property type="evidence" value="ECO:0007669"/>
    <property type="project" value="UniProtKB-SubCell"/>
</dbReference>
<dbReference type="GO" id="GO:0000290">
    <property type="term" value="P:deadenylation-dependent decapping of nuclear-transcribed mRNA"/>
    <property type="evidence" value="ECO:0007669"/>
    <property type="project" value="InterPro"/>
</dbReference>
<dbReference type="InterPro" id="IPR044099">
    <property type="entry name" value="Dcp2_NUDIX"/>
</dbReference>
<comment type="similarity">
    <text evidence="3">Belongs to the Nudix hydrolase family. DCP2 subfamily.</text>
</comment>
<dbReference type="GO" id="GO:0140933">
    <property type="term" value="F:5'-(N(7)-methylguanosine 5'-triphospho)-[mRNA] hydrolase activity"/>
    <property type="evidence" value="ECO:0007669"/>
    <property type="project" value="InterPro"/>
</dbReference>
<dbReference type="Gene3D" id="3.90.79.10">
    <property type="entry name" value="Nucleoside Triphosphate Pyrophosphohydrolase"/>
    <property type="match status" value="1"/>
</dbReference>
<evidence type="ECO:0000256" key="8">
    <source>
        <dbReference type="ARBA" id="ARBA00023211"/>
    </source>
</evidence>
<keyword evidence="5" id="KW-0479">Metal-binding</keyword>
<evidence type="ECO:0000256" key="9">
    <source>
        <dbReference type="SAM" id="MobiDB-lite"/>
    </source>
</evidence>
<dbReference type="Proteomes" id="UP001179952">
    <property type="component" value="Unassembled WGS sequence"/>
</dbReference>
<dbReference type="FunFam" id="1.10.10.1050:FF:000002">
    <property type="entry name" value="mRNA-decapping enzyme subunit 2"/>
    <property type="match status" value="1"/>
</dbReference>
<accession>A0AAV9APJ4</accession>
<dbReference type="InterPro" id="IPR036189">
    <property type="entry name" value="DCP2_BoxA_sf"/>
</dbReference>
<evidence type="ECO:0000256" key="5">
    <source>
        <dbReference type="ARBA" id="ARBA00022723"/>
    </source>
</evidence>
<dbReference type="PANTHER" id="PTHR23114">
    <property type="entry name" value="M7GPPPN-MRNA HYDROLASE"/>
    <property type="match status" value="1"/>
</dbReference>
<feature type="region of interest" description="Disordered" evidence="9">
    <location>
        <begin position="241"/>
        <end position="286"/>
    </location>
</feature>
<keyword evidence="7" id="KW-0694">RNA-binding</keyword>
<comment type="cofactor">
    <cofactor evidence="1">
        <name>Mn(2+)</name>
        <dbReference type="ChEBI" id="CHEBI:29035"/>
    </cofactor>
</comment>
<dbReference type="SMART" id="SM01125">
    <property type="entry name" value="DCP2"/>
    <property type="match status" value="1"/>
</dbReference>
<dbReference type="InterPro" id="IPR007722">
    <property type="entry name" value="DCP2_BoxA"/>
</dbReference>
<evidence type="ECO:0000256" key="6">
    <source>
        <dbReference type="ARBA" id="ARBA00022801"/>
    </source>
</evidence>
<dbReference type="InterPro" id="IPR000086">
    <property type="entry name" value="NUDIX_hydrolase_dom"/>
</dbReference>
<keyword evidence="8" id="KW-0464">Manganese</keyword>
<keyword evidence="12" id="KW-1185">Reference proteome</keyword>
<dbReference type="CDD" id="cd03672">
    <property type="entry name" value="NUDIX_Dcp2p_Nudt20"/>
    <property type="match status" value="1"/>
</dbReference>
<dbReference type="PROSITE" id="PS51462">
    <property type="entry name" value="NUDIX"/>
    <property type="match status" value="1"/>
</dbReference>
<gene>
    <name evidence="11" type="ORF">QJS04_geneDACA015343</name>
</gene>
<evidence type="ECO:0000256" key="1">
    <source>
        <dbReference type="ARBA" id="ARBA00001936"/>
    </source>
</evidence>
<reference evidence="11" key="2">
    <citation type="submission" date="2023-06" db="EMBL/GenBank/DDBJ databases">
        <authorList>
            <person name="Ma L."/>
            <person name="Liu K.-W."/>
            <person name="Li Z."/>
            <person name="Hsiao Y.-Y."/>
            <person name="Qi Y."/>
            <person name="Fu T."/>
            <person name="Tang G."/>
            <person name="Zhang D."/>
            <person name="Sun W.-H."/>
            <person name="Liu D.-K."/>
            <person name="Li Y."/>
            <person name="Chen G.-Z."/>
            <person name="Liu X.-D."/>
            <person name="Liao X.-Y."/>
            <person name="Jiang Y.-T."/>
            <person name="Yu X."/>
            <person name="Hao Y."/>
            <person name="Huang J."/>
            <person name="Zhao X.-W."/>
            <person name="Ke S."/>
            <person name="Chen Y.-Y."/>
            <person name="Wu W.-L."/>
            <person name="Hsu J.-L."/>
            <person name="Lin Y.-F."/>
            <person name="Huang M.-D."/>
            <person name="Li C.-Y."/>
            <person name="Huang L."/>
            <person name="Wang Z.-W."/>
            <person name="Zhao X."/>
            <person name="Zhong W.-Y."/>
            <person name="Peng D.-H."/>
            <person name="Ahmad S."/>
            <person name="Lan S."/>
            <person name="Zhang J.-S."/>
            <person name="Tsai W.-C."/>
            <person name="Van De Peer Y."/>
            <person name="Liu Z.-J."/>
        </authorList>
    </citation>
    <scope>NUCLEOTIDE SEQUENCE</scope>
    <source>
        <strain evidence="11">SCP</strain>
        <tissue evidence="11">Leaves</tissue>
    </source>
</reference>
<dbReference type="EMBL" id="JAUJYN010000007">
    <property type="protein sequence ID" value="KAK1266081.1"/>
    <property type="molecule type" value="Genomic_DNA"/>
</dbReference>
<organism evidence="11 12">
    <name type="scientific">Acorus gramineus</name>
    <name type="common">Dwarf sweet flag</name>
    <dbReference type="NCBI Taxonomy" id="55184"/>
    <lineage>
        <taxon>Eukaryota</taxon>
        <taxon>Viridiplantae</taxon>
        <taxon>Streptophyta</taxon>
        <taxon>Embryophyta</taxon>
        <taxon>Tracheophyta</taxon>
        <taxon>Spermatophyta</taxon>
        <taxon>Magnoliopsida</taxon>
        <taxon>Liliopsida</taxon>
        <taxon>Acoraceae</taxon>
        <taxon>Acorus</taxon>
    </lineage>
</organism>
<dbReference type="PROSITE" id="PS00893">
    <property type="entry name" value="NUDIX_BOX"/>
    <property type="match status" value="1"/>
</dbReference>
<dbReference type="AlphaFoldDB" id="A0AAV9APJ4"/>
<comment type="caution">
    <text evidence="11">The sequence shown here is derived from an EMBL/GenBank/DDBJ whole genome shotgun (WGS) entry which is preliminary data.</text>
</comment>
<evidence type="ECO:0000313" key="12">
    <source>
        <dbReference type="Proteomes" id="UP001179952"/>
    </source>
</evidence>
<protein>
    <submittedName>
        <fullName evidence="11">mRNA-decapping enzyme subunit 2</fullName>
    </submittedName>
</protein>
<dbReference type="Pfam" id="PF00293">
    <property type="entry name" value="NUDIX"/>
    <property type="match status" value="1"/>
</dbReference>
<name>A0AAV9APJ4_ACOGR</name>
<feature type="domain" description="Nudix hydrolase" evidence="10">
    <location>
        <begin position="93"/>
        <end position="222"/>
    </location>
</feature>
<evidence type="ECO:0000256" key="2">
    <source>
        <dbReference type="ARBA" id="ARBA00004496"/>
    </source>
</evidence>
<dbReference type="PANTHER" id="PTHR23114:SF17">
    <property type="entry name" value="M7GPPPN-MRNA HYDROLASE"/>
    <property type="match status" value="1"/>
</dbReference>
<dbReference type="Gene3D" id="1.10.10.1050">
    <property type="entry name" value="Dcp2, box A domain"/>
    <property type="match status" value="1"/>
</dbReference>
<proteinExistence type="inferred from homology"/>
<dbReference type="SUPFAM" id="SSF55811">
    <property type="entry name" value="Nudix"/>
    <property type="match status" value="1"/>
</dbReference>
<evidence type="ECO:0000256" key="7">
    <source>
        <dbReference type="ARBA" id="ARBA00022884"/>
    </source>
</evidence>
<evidence type="ECO:0000313" key="11">
    <source>
        <dbReference type="EMBL" id="KAK1266081.1"/>
    </source>
</evidence>
<dbReference type="GO" id="GO:0030145">
    <property type="term" value="F:manganese ion binding"/>
    <property type="evidence" value="ECO:0007669"/>
    <property type="project" value="InterPro"/>
</dbReference>
<reference evidence="11" key="1">
    <citation type="journal article" date="2023" name="Nat. Commun.">
        <title>Diploid and tetraploid genomes of Acorus and the evolution of monocots.</title>
        <authorList>
            <person name="Ma L."/>
            <person name="Liu K.W."/>
            <person name="Li Z."/>
            <person name="Hsiao Y.Y."/>
            <person name="Qi Y."/>
            <person name="Fu T."/>
            <person name="Tang G.D."/>
            <person name="Zhang D."/>
            <person name="Sun W.H."/>
            <person name="Liu D.K."/>
            <person name="Li Y."/>
            <person name="Chen G.Z."/>
            <person name="Liu X.D."/>
            <person name="Liao X.Y."/>
            <person name="Jiang Y.T."/>
            <person name="Yu X."/>
            <person name="Hao Y."/>
            <person name="Huang J."/>
            <person name="Zhao X.W."/>
            <person name="Ke S."/>
            <person name="Chen Y.Y."/>
            <person name="Wu W.L."/>
            <person name="Hsu J.L."/>
            <person name="Lin Y.F."/>
            <person name="Huang M.D."/>
            <person name="Li C.Y."/>
            <person name="Huang L."/>
            <person name="Wang Z.W."/>
            <person name="Zhao X."/>
            <person name="Zhong W.Y."/>
            <person name="Peng D.H."/>
            <person name="Ahmad S."/>
            <person name="Lan S."/>
            <person name="Zhang J.S."/>
            <person name="Tsai W.C."/>
            <person name="Van de Peer Y."/>
            <person name="Liu Z.J."/>
        </authorList>
    </citation>
    <scope>NUCLEOTIDE SEQUENCE</scope>
    <source>
        <strain evidence="11">SCP</strain>
    </source>
</reference>
<dbReference type="SUPFAM" id="SSF140586">
    <property type="entry name" value="Dcp2 domain-like"/>
    <property type="match status" value="1"/>
</dbReference>
<feature type="compositionally biased region" description="Low complexity" evidence="9">
    <location>
        <begin position="261"/>
        <end position="273"/>
    </location>
</feature>
<evidence type="ECO:0000259" key="10">
    <source>
        <dbReference type="PROSITE" id="PS51462"/>
    </source>
</evidence>
<dbReference type="InterPro" id="IPR020084">
    <property type="entry name" value="NUDIX_hydrolase_CS"/>
</dbReference>
<dbReference type="GO" id="GO:0000184">
    <property type="term" value="P:nuclear-transcribed mRNA catabolic process, nonsense-mediated decay"/>
    <property type="evidence" value="ECO:0007669"/>
    <property type="project" value="InterPro"/>
</dbReference>
<evidence type="ECO:0000256" key="4">
    <source>
        <dbReference type="ARBA" id="ARBA00022490"/>
    </source>
</evidence>
<keyword evidence="4" id="KW-0963">Cytoplasm</keyword>
<keyword evidence="6" id="KW-0378">Hydrolase</keyword>